<evidence type="ECO:0000313" key="2">
    <source>
        <dbReference type="Proteomes" id="UP001234853"/>
    </source>
</evidence>
<proteinExistence type="predicted"/>
<reference evidence="1" key="1">
    <citation type="submission" date="2023-05" db="EMBL/GenBank/DDBJ databases">
        <title>Genome analysis of newly isolated bacteriophages.</title>
        <authorList>
            <person name="Wojcicki M."/>
            <person name="Swider O."/>
            <person name="Srednicka P."/>
            <person name="Shymialevich D."/>
        </authorList>
    </citation>
    <scope>NUCLEOTIDE SEQUENCE</scope>
</reference>
<accession>A0AA50F4J1</accession>
<dbReference type="Proteomes" id="UP001234853">
    <property type="component" value="Segment"/>
</dbReference>
<keyword evidence="2" id="KW-1185">Reference proteome</keyword>
<evidence type="ECO:0000313" key="1">
    <source>
        <dbReference type="EMBL" id="WLW41012.1"/>
    </source>
</evidence>
<gene>
    <name evidence="1" type="ORF">IBHPHPPA_00012</name>
</gene>
<organism evidence="1 2">
    <name type="scientific">Salmonella phage KKP 3828</name>
    <dbReference type="NCBI Taxonomy" id="3041358"/>
    <lineage>
        <taxon>Viruses</taxon>
        <taxon>Duplodnaviria</taxon>
        <taxon>Heunggongvirae</taxon>
        <taxon>Uroviricota</taxon>
        <taxon>Caudoviricetes</taxon>
        <taxon>Autographivirales</taxon>
        <taxon>Autoscriptoviridae</taxon>
        <taxon>Slopekvirinae</taxon>
        <taxon>Koutsourovirus</taxon>
        <taxon>Koutsourovirus KKP3828</taxon>
    </lineage>
</organism>
<sequence length="68" mass="7784">MKLYKAVDKMDGADSMFLVYDNEEVAVAGWAFSDSEEVQLVKQCTGDYLRSSARRFKDAIDPVLIMEW</sequence>
<dbReference type="EMBL" id="OR067835">
    <property type="protein sequence ID" value="WLW41012.1"/>
    <property type="molecule type" value="Genomic_DNA"/>
</dbReference>
<name>A0AA50F4J1_9CAUD</name>
<protein>
    <submittedName>
        <fullName evidence="1">Uncharacterized protein</fullName>
    </submittedName>
</protein>